<dbReference type="Gene3D" id="3.90.550.10">
    <property type="entry name" value="Spore Coat Polysaccharide Biosynthesis Protein SpsA, Chain A"/>
    <property type="match status" value="1"/>
</dbReference>
<dbReference type="SUPFAM" id="SSF53448">
    <property type="entry name" value="Nucleotide-diphospho-sugar transferases"/>
    <property type="match status" value="1"/>
</dbReference>
<evidence type="ECO:0000313" key="2">
    <source>
        <dbReference type="EMBL" id="TQM63898.1"/>
    </source>
</evidence>
<dbReference type="InterPro" id="IPR001173">
    <property type="entry name" value="Glyco_trans_2-like"/>
</dbReference>
<dbReference type="Proteomes" id="UP000316747">
    <property type="component" value="Unassembled WGS sequence"/>
</dbReference>
<dbReference type="InterPro" id="IPR029044">
    <property type="entry name" value="Nucleotide-diphossugar_trans"/>
</dbReference>
<keyword evidence="3" id="KW-1185">Reference proteome</keyword>
<dbReference type="GO" id="GO:0016740">
    <property type="term" value="F:transferase activity"/>
    <property type="evidence" value="ECO:0007669"/>
    <property type="project" value="UniProtKB-KW"/>
</dbReference>
<dbReference type="Pfam" id="PF00535">
    <property type="entry name" value="Glycos_transf_2"/>
    <property type="match status" value="1"/>
</dbReference>
<dbReference type="PANTHER" id="PTHR43685">
    <property type="entry name" value="GLYCOSYLTRANSFERASE"/>
    <property type="match status" value="1"/>
</dbReference>
<evidence type="ECO:0000313" key="3">
    <source>
        <dbReference type="Proteomes" id="UP000316747"/>
    </source>
</evidence>
<dbReference type="EMBL" id="VFPM01000001">
    <property type="protein sequence ID" value="TQM63898.1"/>
    <property type="molecule type" value="Genomic_DNA"/>
</dbReference>
<sequence>MTATSGATPPVSVIMPLLNEERHLRDAVAMILAQDYPGPLEVVLALGPSRDRTDEVAADVAAHDPRVRLVPNPSGRTPDGLNAAIGAATGEIIVRVDGHAEIPDDYIRVAVAELERVDADNVGGIMDARGSTDFERAVACAMRSPIGVGSARFHTGGEPGPADTVYLGVFRRSALERVGGYDPHFARAQDWEMNHRIRESGGTVWFTPDLRVTYRPRASVTALAKQYFHYGRWRRVVARHHEGTINPRYLAPPTMVVVTTAATVAGFFWAPAWAVPAAYAAGIVAGGAAISRGESARTRVATPAVLATMHWAWGIGFITSPRRLTR</sequence>
<comment type="caution">
    <text evidence="2">The sequence shown here is derived from an EMBL/GenBank/DDBJ whole genome shotgun (WGS) entry which is preliminary data.</text>
</comment>
<accession>A0A543HZZ5</accession>
<proteinExistence type="predicted"/>
<protein>
    <submittedName>
        <fullName evidence="2">Glycosyl transferase family 2</fullName>
    </submittedName>
</protein>
<keyword evidence="2" id="KW-0808">Transferase</keyword>
<dbReference type="InterPro" id="IPR050834">
    <property type="entry name" value="Glycosyltransf_2"/>
</dbReference>
<dbReference type="PANTHER" id="PTHR43685:SF14">
    <property type="entry name" value="GLYCOSYLTRANSFERASE 2-LIKE DOMAIN-CONTAINING PROTEIN"/>
    <property type="match status" value="1"/>
</dbReference>
<name>A0A543HZZ5_9MICO</name>
<reference evidence="2 3" key="1">
    <citation type="submission" date="2019-06" db="EMBL/GenBank/DDBJ databases">
        <title>Genome sequencing of plant associated microbes to promote plant fitness in Sorghum bicolor and Oryza sativa.</title>
        <authorList>
            <person name="Coleman-Derr D."/>
        </authorList>
    </citation>
    <scope>NUCLEOTIDE SEQUENCE [LARGE SCALE GENOMIC DNA]</scope>
    <source>
        <strain evidence="2 3">KV-663</strain>
    </source>
</reference>
<feature type="domain" description="Glycosyltransferase 2-like" evidence="1">
    <location>
        <begin position="12"/>
        <end position="178"/>
    </location>
</feature>
<dbReference type="AlphaFoldDB" id="A0A543HZZ5"/>
<evidence type="ECO:0000259" key="1">
    <source>
        <dbReference type="Pfam" id="PF00535"/>
    </source>
</evidence>
<organism evidence="2 3">
    <name type="scientific">Humibacillus xanthopallidus</name>
    <dbReference type="NCBI Taxonomy" id="412689"/>
    <lineage>
        <taxon>Bacteria</taxon>
        <taxon>Bacillati</taxon>
        <taxon>Actinomycetota</taxon>
        <taxon>Actinomycetes</taxon>
        <taxon>Micrococcales</taxon>
        <taxon>Intrasporangiaceae</taxon>
        <taxon>Humibacillus</taxon>
    </lineage>
</organism>
<dbReference type="CDD" id="cd02525">
    <property type="entry name" value="Succinoglycan_BP_ExoA"/>
    <property type="match status" value="1"/>
</dbReference>
<gene>
    <name evidence="2" type="ORF">FBY41_0252</name>
</gene>
<dbReference type="RefSeq" id="WP_260439488.1">
    <property type="nucleotide sequence ID" value="NZ_VFPM01000001.1"/>
</dbReference>